<gene>
    <name evidence="7" type="ORF">MNEG_0483</name>
</gene>
<evidence type="ECO:0000256" key="3">
    <source>
        <dbReference type="ARBA" id="ARBA00022827"/>
    </source>
</evidence>
<sequence length="362" mass="38908">MAAASPLTPHASLPRSKQSCSVAVVGAGAAGLAAARELLREGHTPVVFEQGSQPGGIWMYDERTDADPLGERDTRRRAHSSMYRGLRTNLPRELMGFGDFPFTPAGMAAAGAASADARRFPSHGEVLAYLRAFAARHDLERHVRFGARVTRAAPVWSSSSGQQEGNGVGTASDACGDGEPVVAGCGPRWAVTFEVEAEGGRVEQQQQLPWKVVPFPQFELQARLVARVLSGRAALPSRSAMAAEMDKFYAGLREAGVPPKWTHMMDVRQWEYNNWLITQAGCPQPLPAWRGDMYAATGRNKRAHPDDYRDHWDDTSSLEEAQEELAALVEGLRGSQEQGPAGSISSDADAANGTPAAISVCT</sequence>
<evidence type="ECO:0000256" key="2">
    <source>
        <dbReference type="ARBA" id="ARBA00022630"/>
    </source>
</evidence>
<evidence type="ECO:0000256" key="4">
    <source>
        <dbReference type="ARBA" id="ARBA00023002"/>
    </source>
</evidence>
<comment type="similarity">
    <text evidence="1 5">Belongs to the FMO family.</text>
</comment>
<protein>
    <recommendedName>
        <fullName evidence="5">Flavin-containing monooxygenase</fullName>
        <ecNumber evidence="5">1.-.-.-</ecNumber>
    </recommendedName>
</protein>
<dbReference type="GO" id="GO:0004499">
    <property type="term" value="F:N,N-dimethylaniline monooxygenase activity"/>
    <property type="evidence" value="ECO:0007669"/>
    <property type="project" value="InterPro"/>
</dbReference>
<keyword evidence="4 5" id="KW-0560">Oxidoreductase</keyword>
<dbReference type="InterPro" id="IPR036188">
    <property type="entry name" value="FAD/NAD-bd_sf"/>
</dbReference>
<keyword evidence="2 5" id="KW-0285">Flavoprotein</keyword>
<feature type="region of interest" description="Disordered" evidence="6">
    <location>
        <begin position="333"/>
        <end position="362"/>
    </location>
</feature>
<dbReference type="GeneID" id="25726601"/>
<dbReference type="InterPro" id="IPR020946">
    <property type="entry name" value="Flavin_mOase-like"/>
</dbReference>
<dbReference type="GO" id="GO:0050661">
    <property type="term" value="F:NADP binding"/>
    <property type="evidence" value="ECO:0007669"/>
    <property type="project" value="InterPro"/>
</dbReference>
<dbReference type="SUPFAM" id="SSF51905">
    <property type="entry name" value="FAD/NAD(P)-binding domain"/>
    <property type="match status" value="1"/>
</dbReference>
<dbReference type="EMBL" id="KK100258">
    <property type="protein sequence ID" value="KIZ07473.1"/>
    <property type="molecule type" value="Genomic_DNA"/>
</dbReference>
<evidence type="ECO:0000256" key="5">
    <source>
        <dbReference type="RuleBase" id="RU361177"/>
    </source>
</evidence>
<accession>A0A0D2KB76</accession>
<comment type="cofactor">
    <cofactor evidence="5">
        <name>FAD</name>
        <dbReference type="ChEBI" id="CHEBI:57692"/>
    </cofactor>
</comment>
<evidence type="ECO:0000256" key="1">
    <source>
        <dbReference type="ARBA" id="ARBA00009183"/>
    </source>
</evidence>
<feature type="compositionally biased region" description="Polar residues" evidence="6">
    <location>
        <begin position="335"/>
        <end position="346"/>
    </location>
</feature>
<name>A0A0D2KB76_9CHLO</name>
<dbReference type="Gene3D" id="3.50.50.60">
    <property type="entry name" value="FAD/NAD(P)-binding domain"/>
    <property type="match status" value="2"/>
</dbReference>
<dbReference type="Proteomes" id="UP000054498">
    <property type="component" value="Unassembled WGS sequence"/>
</dbReference>
<dbReference type="EC" id="1.-.-.-" evidence="5"/>
<dbReference type="STRING" id="145388.A0A0D2KB76"/>
<reference evidence="7 8" key="1">
    <citation type="journal article" date="2013" name="BMC Genomics">
        <title>Reconstruction of the lipid metabolism for the microalga Monoraphidium neglectum from its genome sequence reveals characteristics suitable for biofuel production.</title>
        <authorList>
            <person name="Bogen C."/>
            <person name="Al-Dilaimi A."/>
            <person name="Albersmeier A."/>
            <person name="Wichmann J."/>
            <person name="Grundmann M."/>
            <person name="Rupp O."/>
            <person name="Lauersen K.J."/>
            <person name="Blifernez-Klassen O."/>
            <person name="Kalinowski J."/>
            <person name="Goesmann A."/>
            <person name="Mussgnug J.H."/>
            <person name="Kruse O."/>
        </authorList>
    </citation>
    <scope>NUCLEOTIDE SEQUENCE [LARGE SCALE GENOMIC DNA]</scope>
    <source>
        <strain evidence="7 8">SAG 48.87</strain>
    </source>
</reference>
<dbReference type="OrthoDB" id="66881at2759"/>
<dbReference type="GO" id="GO:0050660">
    <property type="term" value="F:flavin adenine dinucleotide binding"/>
    <property type="evidence" value="ECO:0007669"/>
    <property type="project" value="InterPro"/>
</dbReference>
<evidence type="ECO:0000256" key="6">
    <source>
        <dbReference type="SAM" id="MobiDB-lite"/>
    </source>
</evidence>
<proteinExistence type="inferred from homology"/>
<evidence type="ECO:0000313" key="8">
    <source>
        <dbReference type="Proteomes" id="UP000054498"/>
    </source>
</evidence>
<dbReference type="PANTHER" id="PTHR23023">
    <property type="entry name" value="DIMETHYLANILINE MONOOXYGENASE"/>
    <property type="match status" value="1"/>
</dbReference>
<keyword evidence="8" id="KW-1185">Reference proteome</keyword>
<keyword evidence="5" id="KW-0503">Monooxygenase</keyword>
<dbReference type="PRINTS" id="PR00419">
    <property type="entry name" value="ADXRDTASE"/>
</dbReference>
<dbReference type="Pfam" id="PF00743">
    <property type="entry name" value="FMO-like"/>
    <property type="match status" value="1"/>
</dbReference>
<evidence type="ECO:0000313" key="7">
    <source>
        <dbReference type="EMBL" id="KIZ07473.1"/>
    </source>
</evidence>
<dbReference type="KEGG" id="mng:MNEG_0483"/>
<dbReference type="RefSeq" id="XP_013906492.1">
    <property type="nucleotide sequence ID" value="XM_014051038.1"/>
</dbReference>
<dbReference type="AlphaFoldDB" id="A0A0D2KB76"/>
<dbReference type="InterPro" id="IPR050346">
    <property type="entry name" value="FMO-like"/>
</dbReference>
<keyword evidence="3 5" id="KW-0274">FAD</keyword>
<organism evidence="7 8">
    <name type="scientific">Monoraphidium neglectum</name>
    <dbReference type="NCBI Taxonomy" id="145388"/>
    <lineage>
        <taxon>Eukaryota</taxon>
        <taxon>Viridiplantae</taxon>
        <taxon>Chlorophyta</taxon>
        <taxon>core chlorophytes</taxon>
        <taxon>Chlorophyceae</taxon>
        <taxon>CS clade</taxon>
        <taxon>Sphaeropleales</taxon>
        <taxon>Selenastraceae</taxon>
        <taxon>Monoraphidium</taxon>
    </lineage>
</organism>